<keyword evidence="5" id="KW-1185">Reference proteome</keyword>
<evidence type="ECO:0008006" key="6">
    <source>
        <dbReference type="Google" id="ProtNLM"/>
    </source>
</evidence>
<dbReference type="SUPFAM" id="SSF51735">
    <property type="entry name" value="NAD(P)-binding Rossmann-fold domains"/>
    <property type="match status" value="1"/>
</dbReference>
<proteinExistence type="inferred from homology"/>
<dbReference type="PANTHER" id="PTHR43115:SF4">
    <property type="entry name" value="DEHYDROGENASE_REDUCTASE SDR FAMILY MEMBER 11"/>
    <property type="match status" value="1"/>
</dbReference>
<name>A0ABD0LGF4_9CAEN</name>
<dbReference type="GO" id="GO:0016616">
    <property type="term" value="F:oxidoreductase activity, acting on the CH-OH group of donors, NAD or NADP as acceptor"/>
    <property type="evidence" value="ECO:0007669"/>
    <property type="project" value="UniProtKB-ARBA"/>
</dbReference>
<dbReference type="AlphaFoldDB" id="A0ABD0LGF4"/>
<gene>
    <name evidence="4" type="ORF">BaRGS_00010175</name>
</gene>
<dbReference type="PRINTS" id="PR00081">
    <property type="entry name" value="GDHRDH"/>
</dbReference>
<sequence length="254" mass="28307">MERWKGRVALVTGASAGIGFAIARALVERGMKVVGCAERDIARIHKLSEELRDKPGSLTAIECDVAKEDQVMTMFQKIRADSKLGHVDVCINNAALAHPAPLLTGEASEWRHMFEVNVLGLLMCTKEAFKTMQEKRIDDGHIIIVSSLAGIRPINDKGLHCYMATKYAVNAIREGLRHELKELKTHIRISQVCPGIVETEFAEHHINKEHAQKLYSSMKCLQPEDVKGAVLYVLDAPPHVEATDIMMRPTDQLH</sequence>
<dbReference type="FunFam" id="3.40.50.720:FF:000047">
    <property type="entry name" value="NADP-dependent L-serine/L-allo-threonine dehydrogenase"/>
    <property type="match status" value="1"/>
</dbReference>
<dbReference type="Proteomes" id="UP001519460">
    <property type="component" value="Unassembled WGS sequence"/>
</dbReference>
<accession>A0ABD0LGF4</accession>
<dbReference type="PRINTS" id="PR00080">
    <property type="entry name" value="SDRFAMILY"/>
</dbReference>
<keyword evidence="2" id="KW-0560">Oxidoreductase</keyword>
<evidence type="ECO:0000313" key="5">
    <source>
        <dbReference type="Proteomes" id="UP001519460"/>
    </source>
</evidence>
<dbReference type="EMBL" id="JACVVK020000050">
    <property type="protein sequence ID" value="KAK7498515.1"/>
    <property type="molecule type" value="Genomic_DNA"/>
</dbReference>
<protein>
    <recommendedName>
        <fullName evidence="6">Dehydrogenase/reductase SDR family member 11</fullName>
    </recommendedName>
</protein>
<dbReference type="Gene3D" id="3.40.50.720">
    <property type="entry name" value="NAD(P)-binding Rossmann-like Domain"/>
    <property type="match status" value="1"/>
</dbReference>
<organism evidence="4 5">
    <name type="scientific">Batillaria attramentaria</name>
    <dbReference type="NCBI Taxonomy" id="370345"/>
    <lineage>
        <taxon>Eukaryota</taxon>
        <taxon>Metazoa</taxon>
        <taxon>Spiralia</taxon>
        <taxon>Lophotrochozoa</taxon>
        <taxon>Mollusca</taxon>
        <taxon>Gastropoda</taxon>
        <taxon>Caenogastropoda</taxon>
        <taxon>Sorbeoconcha</taxon>
        <taxon>Cerithioidea</taxon>
        <taxon>Batillariidae</taxon>
        <taxon>Batillaria</taxon>
    </lineage>
</organism>
<evidence type="ECO:0000256" key="2">
    <source>
        <dbReference type="ARBA" id="ARBA00023002"/>
    </source>
</evidence>
<dbReference type="Pfam" id="PF00106">
    <property type="entry name" value="adh_short"/>
    <property type="match status" value="1"/>
</dbReference>
<evidence type="ECO:0000256" key="3">
    <source>
        <dbReference type="RuleBase" id="RU000363"/>
    </source>
</evidence>
<evidence type="ECO:0000256" key="1">
    <source>
        <dbReference type="ARBA" id="ARBA00006484"/>
    </source>
</evidence>
<comment type="caution">
    <text evidence="4">The sequence shown here is derived from an EMBL/GenBank/DDBJ whole genome shotgun (WGS) entry which is preliminary data.</text>
</comment>
<reference evidence="4 5" key="1">
    <citation type="journal article" date="2023" name="Sci. Data">
        <title>Genome assembly of the Korean intertidal mud-creeper Batillaria attramentaria.</title>
        <authorList>
            <person name="Patra A.K."/>
            <person name="Ho P.T."/>
            <person name="Jun S."/>
            <person name="Lee S.J."/>
            <person name="Kim Y."/>
            <person name="Won Y.J."/>
        </authorList>
    </citation>
    <scope>NUCLEOTIDE SEQUENCE [LARGE SCALE GENOMIC DNA]</scope>
    <source>
        <strain evidence="4">Wonlab-2016</strain>
    </source>
</reference>
<dbReference type="InterPro" id="IPR002347">
    <property type="entry name" value="SDR_fam"/>
</dbReference>
<evidence type="ECO:0000313" key="4">
    <source>
        <dbReference type="EMBL" id="KAK7498515.1"/>
    </source>
</evidence>
<dbReference type="InterPro" id="IPR036291">
    <property type="entry name" value="NAD(P)-bd_dom_sf"/>
</dbReference>
<comment type="similarity">
    <text evidence="1 3">Belongs to the short-chain dehydrogenases/reductases (SDR) family.</text>
</comment>
<dbReference type="PANTHER" id="PTHR43115">
    <property type="entry name" value="DEHYDROGENASE/REDUCTASE SDR FAMILY MEMBER 11"/>
    <property type="match status" value="1"/>
</dbReference>